<evidence type="ECO:0000256" key="3">
    <source>
        <dbReference type="ARBA" id="ARBA00022481"/>
    </source>
</evidence>
<evidence type="ECO:0000256" key="10">
    <source>
        <dbReference type="PROSITE-ProRule" id="PRU00284"/>
    </source>
</evidence>
<dbReference type="FunFam" id="1.10.287.950:FF:000001">
    <property type="entry name" value="Methyl-accepting chemotaxis sensory transducer"/>
    <property type="match status" value="1"/>
</dbReference>
<feature type="domain" description="HAMP" evidence="13">
    <location>
        <begin position="211"/>
        <end position="263"/>
    </location>
</feature>
<evidence type="ECO:0000256" key="7">
    <source>
        <dbReference type="ARBA" id="ARBA00023136"/>
    </source>
</evidence>
<feature type="transmembrane region" description="Helical" evidence="11">
    <location>
        <begin position="12"/>
        <end position="31"/>
    </location>
</feature>
<evidence type="ECO:0000256" key="1">
    <source>
        <dbReference type="ARBA" id="ARBA00004651"/>
    </source>
</evidence>
<dbReference type="PANTHER" id="PTHR32089:SF120">
    <property type="entry name" value="METHYL-ACCEPTING CHEMOTAXIS PROTEIN TLPQ"/>
    <property type="match status" value="1"/>
</dbReference>
<proteinExistence type="inferred from homology"/>
<evidence type="ECO:0000256" key="9">
    <source>
        <dbReference type="ARBA" id="ARBA00029447"/>
    </source>
</evidence>
<organism evidence="14 15">
    <name type="scientific">Pseudomonas putida</name>
    <name type="common">Arthrobacter siderocapsulatus</name>
    <dbReference type="NCBI Taxonomy" id="303"/>
    <lineage>
        <taxon>Bacteria</taxon>
        <taxon>Pseudomonadati</taxon>
        <taxon>Pseudomonadota</taxon>
        <taxon>Gammaproteobacteria</taxon>
        <taxon>Pseudomonadales</taxon>
        <taxon>Pseudomonadaceae</taxon>
        <taxon>Pseudomonas</taxon>
    </lineage>
</organism>
<dbReference type="PROSITE" id="PS50885">
    <property type="entry name" value="HAMP"/>
    <property type="match status" value="1"/>
</dbReference>
<accession>A0A2S3WDY6</accession>
<dbReference type="InterPro" id="IPR004090">
    <property type="entry name" value="Chemotax_Me-accpt_rcpt"/>
</dbReference>
<dbReference type="InterPro" id="IPR024478">
    <property type="entry name" value="HlyB_4HB_MCP"/>
</dbReference>
<dbReference type="AlphaFoldDB" id="A0A2S3WDY6"/>
<evidence type="ECO:0000256" key="6">
    <source>
        <dbReference type="ARBA" id="ARBA00022989"/>
    </source>
</evidence>
<feature type="domain" description="Methyl-accepting transducer" evidence="12">
    <location>
        <begin position="268"/>
        <end position="504"/>
    </location>
</feature>
<protein>
    <submittedName>
        <fullName evidence="14">Chemotaxis protein</fullName>
    </submittedName>
</protein>
<dbReference type="SMART" id="SM00283">
    <property type="entry name" value="MA"/>
    <property type="match status" value="1"/>
</dbReference>
<keyword evidence="4" id="KW-0145">Chemotaxis</keyword>
<dbReference type="EMBL" id="MIND01000018">
    <property type="protein sequence ID" value="POF89187.1"/>
    <property type="molecule type" value="Genomic_DNA"/>
</dbReference>
<comment type="subcellular location">
    <subcellularLocation>
        <location evidence="1">Cell membrane</location>
        <topology evidence="1">Multi-pass membrane protein</topology>
    </subcellularLocation>
</comment>
<comment type="similarity">
    <text evidence="9">Belongs to the methyl-accepting chemotaxis (MCP) protein family.</text>
</comment>
<dbReference type="SUPFAM" id="SSF58104">
    <property type="entry name" value="Methyl-accepting chemotaxis protein (MCP) signaling domain"/>
    <property type="match status" value="1"/>
</dbReference>
<dbReference type="PANTHER" id="PTHR32089">
    <property type="entry name" value="METHYL-ACCEPTING CHEMOTAXIS PROTEIN MCPB"/>
    <property type="match status" value="1"/>
</dbReference>
<dbReference type="Pfam" id="PF12729">
    <property type="entry name" value="4HB_MCP_1"/>
    <property type="match status" value="1"/>
</dbReference>
<dbReference type="PRINTS" id="PR00260">
    <property type="entry name" value="CHEMTRNSDUCR"/>
</dbReference>
<reference evidence="14 15" key="2">
    <citation type="submission" date="2018-03" db="EMBL/GenBank/DDBJ databases">
        <title>Draft genome of Pseudomonas putida strain KT-27.</title>
        <authorList>
            <person name="Yoshizawa S."/>
            <person name="Khan N.H."/>
            <person name="Nishimura M."/>
            <person name="Chiura H.X."/>
            <person name="Ogura Y."/>
            <person name="Hayashi T."/>
            <person name="Kogure K."/>
        </authorList>
    </citation>
    <scope>NUCLEOTIDE SEQUENCE [LARGE SCALE GENOMIC DNA]</scope>
    <source>
        <strain evidence="14 15">KT-27</strain>
    </source>
</reference>
<dbReference type="Pfam" id="PF00015">
    <property type="entry name" value="MCPsignal"/>
    <property type="match status" value="1"/>
</dbReference>
<dbReference type="Gene3D" id="1.10.287.950">
    <property type="entry name" value="Methyl-accepting chemotaxis protein"/>
    <property type="match status" value="1"/>
</dbReference>
<keyword evidence="6 11" id="KW-1133">Transmembrane helix</keyword>
<keyword evidence="7 11" id="KW-0472">Membrane</keyword>
<evidence type="ECO:0000313" key="15">
    <source>
        <dbReference type="Proteomes" id="UP000237194"/>
    </source>
</evidence>
<evidence type="ECO:0000256" key="8">
    <source>
        <dbReference type="ARBA" id="ARBA00023224"/>
    </source>
</evidence>
<dbReference type="GO" id="GO:0006935">
    <property type="term" value="P:chemotaxis"/>
    <property type="evidence" value="ECO:0007669"/>
    <property type="project" value="UniProtKB-KW"/>
</dbReference>
<name>A0A2S3WDY6_PSEPU</name>
<dbReference type="RefSeq" id="WP_103437258.1">
    <property type="nucleotide sequence ID" value="NZ_MIND01000018.1"/>
</dbReference>
<sequence length="540" mass="57905">MSLRHLNIATRSYLSFSLIAALVVILGGFSINKISTMREAVVYTEQVTNVGTRYLGEVRSHMLGLRIITMRMAIARQPAQLAPTLARLEELKGLLDKGLQGYSAVMPAQAKPVFAEMQQLISQYRVLLDQYKGLSDQNRLEPMQGMLSGTMQDISTRTGELYDSLVKLSSEAAAAHTAEAREDYQRALWLTASVVGLVLLLTISLAWLLTRSIVSPLRAAIAVAQDIAAGDLSQAVVASGNDEASQLMRALAAMQASLKDALRLIGDSSQQLAAASEQMSAITRQTSNDLSRQTDEIQQAATAVTEMSVAVEEVARNTVSTSSISRESEEAAQRGRERVAEAIRSIGKMRHDVHEASAQIEALSVQSQEVGKVLDVIGAIAGQTNLLALNAAIEAARAGEAGRGFAVVADEVRALAARTQSSTLEIEQMVNAIRTGTARVVDSMLSNSQQVAHTLEVAELAGEALDEITSGASTIHERNLVVASATEEQAQVAREVDRNLLNIRDLALQTSEGADQISAASQELANLSIGLNGMMKRFQL</sequence>
<comment type="caution">
    <text evidence="14">The sequence shown here is derived from an EMBL/GenBank/DDBJ whole genome shotgun (WGS) entry which is preliminary data.</text>
</comment>
<dbReference type="InterPro" id="IPR004089">
    <property type="entry name" value="MCPsignal_dom"/>
</dbReference>
<dbReference type="InterPro" id="IPR003660">
    <property type="entry name" value="HAMP_dom"/>
</dbReference>
<evidence type="ECO:0000256" key="5">
    <source>
        <dbReference type="ARBA" id="ARBA00022692"/>
    </source>
</evidence>
<dbReference type="GO" id="GO:0005886">
    <property type="term" value="C:plasma membrane"/>
    <property type="evidence" value="ECO:0007669"/>
    <property type="project" value="UniProtKB-SubCell"/>
</dbReference>
<evidence type="ECO:0000259" key="12">
    <source>
        <dbReference type="PROSITE" id="PS50111"/>
    </source>
</evidence>
<evidence type="ECO:0000256" key="2">
    <source>
        <dbReference type="ARBA" id="ARBA00022475"/>
    </source>
</evidence>
<dbReference type="Gene3D" id="6.10.340.10">
    <property type="match status" value="1"/>
</dbReference>
<dbReference type="GO" id="GO:0004888">
    <property type="term" value="F:transmembrane signaling receptor activity"/>
    <property type="evidence" value="ECO:0007669"/>
    <property type="project" value="InterPro"/>
</dbReference>
<dbReference type="CDD" id="cd06225">
    <property type="entry name" value="HAMP"/>
    <property type="match status" value="1"/>
</dbReference>
<evidence type="ECO:0000256" key="11">
    <source>
        <dbReference type="SAM" id="Phobius"/>
    </source>
</evidence>
<dbReference type="SMART" id="SM00304">
    <property type="entry name" value="HAMP"/>
    <property type="match status" value="2"/>
</dbReference>
<keyword evidence="2" id="KW-1003">Cell membrane</keyword>
<evidence type="ECO:0000256" key="4">
    <source>
        <dbReference type="ARBA" id="ARBA00022500"/>
    </source>
</evidence>
<feature type="transmembrane region" description="Helical" evidence="11">
    <location>
        <begin position="187"/>
        <end position="209"/>
    </location>
</feature>
<dbReference type="PROSITE" id="PS50111">
    <property type="entry name" value="CHEMOTAXIS_TRANSDUC_2"/>
    <property type="match status" value="1"/>
</dbReference>
<evidence type="ECO:0000313" key="14">
    <source>
        <dbReference type="EMBL" id="POF89187.1"/>
    </source>
</evidence>
<dbReference type="CDD" id="cd11386">
    <property type="entry name" value="MCP_signal"/>
    <property type="match status" value="1"/>
</dbReference>
<keyword evidence="8 10" id="KW-0807">Transducer</keyword>
<dbReference type="GO" id="GO:0007165">
    <property type="term" value="P:signal transduction"/>
    <property type="evidence" value="ECO:0007669"/>
    <property type="project" value="UniProtKB-KW"/>
</dbReference>
<reference evidence="14 15" key="1">
    <citation type="submission" date="2016-08" db="EMBL/GenBank/DDBJ databases">
        <authorList>
            <person name="Seilhamer J.J."/>
        </authorList>
    </citation>
    <scope>NUCLEOTIDE SEQUENCE [LARGE SCALE GENOMIC DNA]</scope>
    <source>
        <strain evidence="14 15">KT-27</strain>
    </source>
</reference>
<keyword evidence="5 11" id="KW-0812">Transmembrane</keyword>
<dbReference type="Pfam" id="PF00672">
    <property type="entry name" value="HAMP"/>
    <property type="match status" value="1"/>
</dbReference>
<evidence type="ECO:0000259" key="13">
    <source>
        <dbReference type="PROSITE" id="PS50885"/>
    </source>
</evidence>
<keyword evidence="3" id="KW-0488">Methylation</keyword>
<gene>
    <name evidence="14" type="ORF">BGP80_14925</name>
</gene>
<dbReference type="Proteomes" id="UP000237194">
    <property type="component" value="Unassembled WGS sequence"/>
</dbReference>